<evidence type="ECO:0000256" key="5">
    <source>
        <dbReference type="SAM" id="MobiDB-lite"/>
    </source>
</evidence>
<proteinExistence type="inferred from homology"/>
<dbReference type="InterPro" id="IPR050153">
    <property type="entry name" value="Metal_Ion_Import_ABC"/>
</dbReference>
<dbReference type="InterPro" id="IPR003439">
    <property type="entry name" value="ABC_transporter-like_ATP-bd"/>
</dbReference>
<protein>
    <submittedName>
        <fullName evidence="7">ABC transporter</fullName>
    </submittedName>
</protein>
<comment type="similarity">
    <text evidence="1">Belongs to the ABC transporter superfamily.</text>
</comment>
<reference evidence="7 8" key="1">
    <citation type="submission" date="2019-06" db="EMBL/GenBank/DDBJ databases">
        <title>Whole genome shotgun sequence of Kocuria varians NBRC 15358.</title>
        <authorList>
            <person name="Hosoyama A."/>
            <person name="Uohara A."/>
            <person name="Ohji S."/>
            <person name="Ichikawa N."/>
        </authorList>
    </citation>
    <scope>NUCLEOTIDE SEQUENCE [LARGE SCALE GENOMIC DNA]</scope>
    <source>
        <strain evidence="7 8">NBRC 15358</strain>
    </source>
</reference>
<dbReference type="SUPFAM" id="SSF52540">
    <property type="entry name" value="P-loop containing nucleoside triphosphate hydrolases"/>
    <property type="match status" value="1"/>
</dbReference>
<dbReference type="GO" id="GO:0016887">
    <property type="term" value="F:ATP hydrolysis activity"/>
    <property type="evidence" value="ECO:0007669"/>
    <property type="project" value="InterPro"/>
</dbReference>
<dbReference type="InterPro" id="IPR017871">
    <property type="entry name" value="ABC_transporter-like_CS"/>
</dbReference>
<keyword evidence="4" id="KW-0067">ATP-binding</keyword>
<keyword evidence="8" id="KW-1185">Reference proteome</keyword>
<sequence length="263" mass="28048">MQARGVVVDYGSVRALDGVDLTIRPGCVTGLVGMNGSGKSTLLKAVTGTVRPDAGTVEVAGGSPREARRKGLIGYVPQSEDVDWSFPLSVRDVVMTGRYGRMGFTRRALPADRDAVADALERVELTDLARRQIGRLSGGQRKRVFVARAIAQGARIMLLDEPFAGVDKRSEATIVGLLHDLAARGCAVVVATHDLQALPELAQEVVLLRRRVLFHGPVAQGLAPENLVRTFGLDVMARPGDDDAAPPETAPGTVQTPPWEENA</sequence>
<organism evidence="7 8">
    <name type="scientific">Kocuria varians</name>
    <name type="common">Micrococcus varians</name>
    <dbReference type="NCBI Taxonomy" id="1272"/>
    <lineage>
        <taxon>Bacteria</taxon>
        <taxon>Bacillati</taxon>
        <taxon>Actinomycetota</taxon>
        <taxon>Actinomycetes</taxon>
        <taxon>Micrococcales</taxon>
        <taxon>Micrococcaceae</taxon>
        <taxon>Kocuria</taxon>
    </lineage>
</organism>
<evidence type="ECO:0000256" key="1">
    <source>
        <dbReference type="ARBA" id="ARBA00005417"/>
    </source>
</evidence>
<dbReference type="InterPro" id="IPR027417">
    <property type="entry name" value="P-loop_NTPase"/>
</dbReference>
<dbReference type="EMBL" id="BJNW01000007">
    <property type="protein sequence ID" value="GEC98891.1"/>
    <property type="molecule type" value="Genomic_DNA"/>
</dbReference>
<dbReference type="Proteomes" id="UP000315730">
    <property type="component" value="Unassembled WGS sequence"/>
</dbReference>
<dbReference type="PROSITE" id="PS50893">
    <property type="entry name" value="ABC_TRANSPORTER_2"/>
    <property type="match status" value="1"/>
</dbReference>
<evidence type="ECO:0000259" key="6">
    <source>
        <dbReference type="PROSITE" id="PS50893"/>
    </source>
</evidence>
<comment type="caution">
    <text evidence="7">The sequence shown here is derived from an EMBL/GenBank/DDBJ whole genome shotgun (WGS) entry which is preliminary data.</text>
</comment>
<dbReference type="Pfam" id="PF00005">
    <property type="entry name" value="ABC_tran"/>
    <property type="match status" value="1"/>
</dbReference>
<evidence type="ECO:0000313" key="8">
    <source>
        <dbReference type="Proteomes" id="UP000315730"/>
    </source>
</evidence>
<keyword evidence="2" id="KW-0813">Transport</keyword>
<keyword evidence="3" id="KW-0547">Nucleotide-binding</keyword>
<feature type="domain" description="ABC transporter" evidence="6">
    <location>
        <begin position="1"/>
        <end position="235"/>
    </location>
</feature>
<accession>A0A4Y4D186</accession>
<dbReference type="Gene3D" id="3.40.50.300">
    <property type="entry name" value="P-loop containing nucleotide triphosphate hydrolases"/>
    <property type="match status" value="1"/>
</dbReference>
<evidence type="ECO:0000256" key="4">
    <source>
        <dbReference type="ARBA" id="ARBA00022840"/>
    </source>
</evidence>
<feature type="region of interest" description="Disordered" evidence="5">
    <location>
        <begin position="238"/>
        <end position="263"/>
    </location>
</feature>
<dbReference type="PROSITE" id="PS00211">
    <property type="entry name" value="ABC_TRANSPORTER_1"/>
    <property type="match status" value="1"/>
</dbReference>
<dbReference type="InterPro" id="IPR003593">
    <property type="entry name" value="AAA+_ATPase"/>
</dbReference>
<dbReference type="PANTHER" id="PTHR42734:SF5">
    <property type="entry name" value="IRON TRANSPORT SYSTEM ATP-BINDING PROTEIN HI_0361-RELATED"/>
    <property type="match status" value="1"/>
</dbReference>
<dbReference type="GO" id="GO:0005524">
    <property type="term" value="F:ATP binding"/>
    <property type="evidence" value="ECO:0007669"/>
    <property type="project" value="UniProtKB-KW"/>
</dbReference>
<name>A0A4Y4D186_KOCVA</name>
<dbReference type="STRING" id="1272.GCA_900014985_00347"/>
<evidence type="ECO:0000256" key="2">
    <source>
        <dbReference type="ARBA" id="ARBA00022448"/>
    </source>
</evidence>
<dbReference type="AlphaFoldDB" id="A0A4Y4D186"/>
<dbReference type="PANTHER" id="PTHR42734">
    <property type="entry name" value="METAL TRANSPORT SYSTEM ATP-BINDING PROTEIN TM_0124-RELATED"/>
    <property type="match status" value="1"/>
</dbReference>
<gene>
    <name evidence="7" type="ORF">KVA01_10460</name>
</gene>
<evidence type="ECO:0000313" key="7">
    <source>
        <dbReference type="EMBL" id="GEC98891.1"/>
    </source>
</evidence>
<evidence type="ECO:0000256" key="3">
    <source>
        <dbReference type="ARBA" id="ARBA00022741"/>
    </source>
</evidence>
<dbReference type="SMART" id="SM00382">
    <property type="entry name" value="AAA"/>
    <property type="match status" value="1"/>
</dbReference>
<dbReference type="CDD" id="cd03235">
    <property type="entry name" value="ABC_Metallic_Cations"/>
    <property type="match status" value="1"/>
</dbReference>